<dbReference type="SMR" id="A0A0N0NRD5"/>
<keyword evidence="3" id="KW-1185">Reference proteome</keyword>
<evidence type="ECO:0000259" key="1">
    <source>
        <dbReference type="Pfam" id="PF00561"/>
    </source>
</evidence>
<protein>
    <recommendedName>
        <fullName evidence="1">AB hydrolase-1 domain-containing protein</fullName>
    </recommendedName>
</protein>
<comment type="caution">
    <text evidence="2">The sequence shown here is derived from an EMBL/GenBank/DDBJ whole genome shotgun (WGS) entry which is preliminary data.</text>
</comment>
<dbReference type="RefSeq" id="XP_018004931.1">
    <property type="nucleotide sequence ID" value="XM_018142292.1"/>
</dbReference>
<dbReference type="PANTHER" id="PTHR43433:SF5">
    <property type="entry name" value="AB HYDROLASE-1 DOMAIN-CONTAINING PROTEIN"/>
    <property type="match status" value="1"/>
</dbReference>
<dbReference type="ESTHER" id="9euro-a0a0n0nrd5">
    <property type="family name" value="Zearalenone-hydrolase"/>
</dbReference>
<dbReference type="VEuPathDB" id="FungiDB:AB675_2329"/>
<dbReference type="GeneID" id="28734172"/>
<feature type="domain" description="AB hydrolase-1" evidence="1">
    <location>
        <begin position="29"/>
        <end position="135"/>
    </location>
</feature>
<dbReference type="EMBL" id="LFJN01000002">
    <property type="protein sequence ID" value="KPI44968.1"/>
    <property type="molecule type" value="Genomic_DNA"/>
</dbReference>
<dbReference type="Proteomes" id="UP000038010">
    <property type="component" value="Unassembled WGS sequence"/>
</dbReference>
<dbReference type="InterPro" id="IPR029058">
    <property type="entry name" value="AB_hydrolase_fold"/>
</dbReference>
<evidence type="ECO:0000313" key="2">
    <source>
        <dbReference type="EMBL" id="KPI44968.1"/>
    </source>
</evidence>
<accession>A0A0N0NRD5</accession>
<dbReference type="Pfam" id="PF00561">
    <property type="entry name" value="Abhydrolase_1"/>
    <property type="match status" value="1"/>
</dbReference>
<dbReference type="OrthoDB" id="408373at2759"/>
<dbReference type="SUPFAM" id="SSF53474">
    <property type="entry name" value="alpha/beta-Hydrolases"/>
    <property type="match status" value="1"/>
</dbReference>
<organism evidence="2 3">
    <name type="scientific">Cyphellophora attinorum</name>
    <dbReference type="NCBI Taxonomy" id="1664694"/>
    <lineage>
        <taxon>Eukaryota</taxon>
        <taxon>Fungi</taxon>
        <taxon>Dikarya</taxon>
        <taxon>Ascomycota</taxon>
        <taxon>Pezizomycotina</taxon>
        <taxon>Eurotiomycetes</taxon>
        <taxon>Chaetothyriomycetidae</taxon>
        <taxon>Chaetothyriales</taxon>
        <taxon>Cyphellophoraceae</taxon>
        <taxon>Cyphellophora</taxon>
    </lineage>
</organism>
<dbReference type="InterPro" id="IPR050471">
    <property type="entry name" value="AB_hydrolase"/>
</dbReference>
<dbReference type="AlphaFoldDB" id="A0A0N0NRD5"/>
<gene>
    <name evidence="2" type="ORF">AB675_2329</name>
</gene>
<reference evidence="2 3" key="1">
    <citation type="submission" date="2015-06" db="EMBL/GenBank/DDBJ databases">
        <title>Draft genome of the ant-associated black yeast Phialophora attae CBS 131958.</title>
        <authorList>
            <person name="Moreno L.F."/>
            <person name="Stielow B.J."/>
            <person name="de Hoog S."/>
            <person name="Vicente V.A."/>
            <person name="Weiss V.A."/>
            <person name="de Vries M."/>
            <person name="Cruz L.M."/>
            <person name="Souza E.M."/>
        </authorList>
    </citation>
    <scope>NUCLEOTIDE SEQUENCE [LARGE SCALE GENOMIC DNA]</scope>
    <source>
        <strain evidence="2 3">CBS 131958</strain>
    </source>
</reference>
<dbReference type="Gene3D" id="3.40.50.1820">
    <property type="entry name" value="alpha/beta hydrolase"/>
    <property type="match status" value="1"/>
</dbReference>
<proteinExistence type="predicted"/>
<dbReference type="InterPro" id="IPR000073">
    <property type="entry name" value="AB_hydrolase_1"/>
</dbReference>
<sequence>MTLTRIRATTTTKDGIKWYYEQEGSGPDVILVPDGLGDCAVMDRPMSLIAASGFRVTTVDMPGMSRSSAPLEACRKVTPRKLALQINNLLEHLDIDNATVWGCSSGALCALGLCAYYPDRLRNVFMHEAPLQLLDMLKDLPQMDDRAIVDAMVPISRQMAGDPKAQEAWDQLPKEVHARIEKNFIVWAHGYISDLTFNLPLSDQDLHQRPIAWSVGASTPMAAFFNNVVTATKASLPISLLPGGHFPYVTHPEEMARYIVEITRKYV</sequence>
<dbReference type="PANTHER" id="PTHR43433">
    <property type="entry name" value="HYDROLASE, ALPHA/BETA FOLD FAMILY PROTEIN"/>
    <property type="match status" value="1"/>
</dbReference>
<evidence type="ECO:0000313" key="3">
    <source>
        <dbReference type="Proteomes" id="UP000038010"/>
    </source>
</evidence>
<name>A0A0N0NRD5_9EURO</name>